<keyword evidence="2" id="KW-0472">Membrane</keyword>
<keyword evidence="2" id="KW-0812">Transmembrane</keyword>
<dbReference type="InterPro" id="IPR006995">
    <property type="entry name" value="ATP_synth_F0_jsu"/>
</dbReference>
<reference evidence="3 4" key="1">
    <citation type="submission" date="2023-11" db="EMBL/GenBank/DDBJ databases">
        <title>An acidophilic fungus is an integral part of prey digestion in a carnivorous sundew plant.</title>
        <authorList>
            <person name="Tsai I.J."/>
        </authorList>
    </citation>
    <scope>NUCLEOTIDE SEQUENCE [LARGE SCALE GENOMIC DNA]</scope>
    <source>
        <strain evidence="3">169a</strain>
    </source>
</reference>
<organism evidence="3 4">
    <name type="scientific">Acrodontium crateriforme</name>
    <dbReference type="NCBI Taxonomy" id="150365"/>
    <lineage>
        <taxon>Eukaryota</taxon>
        <taxon>Fungi</taxon>
        <taxon>Dikarya</taxon>
        <taxon>Ascomycota</taxon>
        <taxon>Pezizomycotina</taxon>
        <taxon>Dothideomycetes</taxon>
        <taxon>Dothideomycetidae</taxon>
        <taxon>Mycosphaerellales</taxon>
        <taxon>Teratosphaeriaceae</taxon>
        <taxon>Acrodontium</taxon>
    </lineage>
</organism>
<dbReference type="AlphaFoldDB" id="A0AAQ3M5R3"/>
<name>A0AAQ3M5R3_9PEZI</name>
<dbReference type="PANTHER" id="PTHR28060">
    <property type="entry name" value="ATP SYNTHASE SUBUNIT J, MITOCHONDRIAL"/>
    <property type="match status" value="1"/>
</dbReference>
<keyword evidence="2" id="KW-1133">Transmembrane helix</keyword>
<dbReference type="PANTHER" id="PTHR28060:SF1">
    <property type="entry name" value="ATP SYNTHASE SUBUNIT J, MITOCHONDRIAL"/>
    <property type="match status" value="1"/>
</dbReference>
<keyword evidence="4" id="KW-1185">Reference proteome</keyword>
<dbReference type="EMBL" id="CP138585">
    <property type="protein sequence ID" value="WPH01810.1"/>
    <property type="molecule type" value="Genomic_DNA"/>
</dbReference>
<proteinExistence type="predicted"/>
<accession>A0AAQ3M5R3</accession>
<dbReference type="GO" id="GO:0045259">
    <property type="term" value="C:proton-transporting ATP synthase complex"/>
    <property type="evidence" value="ECO:0007669"/>
    <property type="project" value="InterPro"/>
</dbReference>
<evidence type="ECO:0000256" key="1">
    <source>
        <dbReference type="SAM" id="MobiDB-lite"/>
    </source>
</evidence>
<evidence type="ECO:0000313" key="4">
    <source>
        <dbReference type="Proteomes" id="UP001303373"/>
    </source>
</evidence>
<dbReference type="Proteomes" id="UP001303373">
    <property type="component" value="Chromosome 6"/>
</dbReference>
<feature type="region of interest" description="Disordered" evidence="1">
    <location>
        <begin position="41"/>
        <end position="61"/>
    </location>
</feature>
<sequence>MPGLLGKKFPAPVAGPMWPFYTAGIVIAYGISSFSGVLANTDEYKNDPRNPALKTRPAEKH</sequence>
<dbReference type="GO" id="GO:0046933">
    <property type="term" value="F:proton-transporting ATP synthase activity, rotational mechanism"/>
    <property type="evidence" value="ECO:0007669"/>
    <property type="project" value="TreeGrafter"/>
</dbReference>
<dbReference type="Pfam" id="PF04911">
    <property type="entry name" value="ATP-synt_J"/>
    <property type="match status" value="1"/>
</dbReference>
<feature type="transmembrane region" description="Helical" evidence="2">
    <location>
        <begin position="20"/>
        <end position="39"/>
    </location>
</feature>
<evidence type="ECO:0000256" key="2">
    <source>
        <dbReference type="SAM" id="Phobius"/>
    </source>
</evidence>
<protein>
    <submittedName>
        <fullName evidence="3">Mitochondrial F1F0 ATP synthase subunit Atp18</fullName>
    </submittedName>
</protein>
<gene>
    <name evidence="3" type="ORF">R9X50_00466400</name>
</gene>
<evidence type="ECO:0000313" key="3">
    <source>
        <dbReference type="EMBL" id="WPH01810.1"/>
    </source>
</evidence>